<evidence type="ECO:0008006" key="4">
    <source>
        <dbReference type="Google" id="ProtNLM"/>
    </source>
</evidence>
<dbReference type="AlphaFoldDB" id="A0A368SKM7"/>
<dbReference type="Pfam" id="PF02458">
    <property type="entry name" value="Transferase"/>
    <property type="match status" value="1"/>
</dbReference>
<feature type="region of interest" description="Disordered" evidence="2">
    <location>
        <begin position="35"/>
        <end position="65"/>
    </location>
</feature>
<protein>
    <recommendedName>
        <fullName evidence="4">Acetyltransferase</fullName>
    </recommendedName>
</protein>
<reference evidence="3" key="1">
    <citation type="journal article" date="2012" name="Nat. Biotechnol.">
        <title>Reference genome sequence of the model plant Setaria.</title>
        <authorList>
            <person name="Bennetzen J.L."/>
            <person name="Schmutz J."/>
            <person name="Wang H."/>
            <person name="Percifield R."/>
            <person name="Hawkins J."/>
            <person name="Pontaroli A.C."/>
            <person name="Estep M."/>
            <person name="Feng L."/>
            <person name="Vaughn J.N."/>
            <person name="Grimwood J."/>
            <person name="Jenkins J."/>
            <person name="Barry K."/>
            <person name="Lindquist E."/>
            <person name="Hellsten U."/>
            <person name="Deshpande S."/>
            <person name="Wang X."/>
            <person name="Wu X."/>
            <person name="Mitros T."/>
            <person name="Triplett J."/>
            <person name="Yang X."/>
            <person name="Ye C.Y."/>
            <person name="Mauro-Herrera M."/>
            <person name="Wang L."/>
            <person name="Li P."/>
            <person name="Sharma M."/>
            <person name="Sharma R."/>
            <person name="Ronald P.C."/>
            <person name="Panaud O."/>
            <person name="Kellogg E.A."/>
            <person name="Brutnell T.P."/>
            <person name="Doust A.N."/>
            <person name="Tuskan G.A."/>
            <person name="Rokhsar D."/>
            <person name="Devos K.M."/>
        </authorList>
    </citation>
    <scope>NUCLEOTIDE SEQUENCE [LARGE SCALE GENOMIC DNA]</scope>
    <source>
        <strain evidence="3">Yugu1</strain>
    </source>
</reference>
<dbReference type="Gene3D" id="3.30.559.10">
    <property type="entry name" value="Chloramphenicol acetyltransferase-like domain"/>
    <property type="match status" value="2"/>
</dbReference>
<accession>A0A368SKM7</accession>
<evidence type="ECO:0000313" key="3">
    <source>
        <dbReference type="EMBL" id="RCV42996.1"/>
    </source>
</evidence>
<dbReference type="PANTHER" id="PTHR31896:SF37">
    <property type="entry name" value="OS07G0142700 PROTEIN"/>
    <property type="match status" value="1"/>
</dbReference>
<dbReference type="InterPro" id="IPR023213">
    <property type="entry name" value="CAT-like_dom_sf"/>
</dbReference>
<sequence>MTTMQACIFTPSKHTSEIENNAAAVAGAAVQVVSRRTVKPPPRDRERIPLTTPPWPTRSPPTNPVAGRLATNQHRDDRGRVVCCSVSVDCAGQGVELLEAVAGGVAVSDVILPDSYVPRLVRSFFPLDKAVNYDGHERPLFAVQITELADGVFVGFVYNHALSDGTAFWDYIGTWAEISRATLGAPRALPPRAAPLFESWSPDGGADLGGLIARPTQPPPPQREWMLRFSEESLAVLKDRARQELLVAGDAAGAAAVTMLQALGSLLWRCFVRARRTAPDQEVMFRASANNRARLRPPLPAGYFGNAIGAEAVRASELLARGHGWAAAAVGRAVAAHTDAGVRARAAAWAVEPGLSAFRLFDPNGMFISSSPRFDMYGCDFGWGKPLAARSGKANKYDGKVSLFPGREGGGSIDAEVVLAPEHMAALELDDEFWAAVSPDVPPARKG</sequence>
<evidence type="ECO:0000256" key="1">
    <source>
        <dbReference type="ARBA" id="ARBA00022679"/>
    </source>
</evidence>
<dbReference type="GO" id="GO:0016747">
    <property type="term" value="F:acyltransferase activity, transferring groups other than amino-acyl groups"/>
    <property type="evidence" value="ECO:0007669"/>
    <property type="project" value="UniProtKB-ARBA"/>
</dbReference>
<dbReference type="PANTHER" id="PTHR31896">
    <property type="entry name" value="FAMILY REGULATORY PROTEIN, PUTATIVE (AFU_ORTHOLOGUE AFUA_3G14730)-RELATED"/>
    <property type="match status" value="1"/>
</dbReference>
<dbReference type="EMBL" id="CM003536">
    <property type="protein sequence ID" value="RCV42996.1"/>
    <property type="molecule type" value="Genomic_DNA"/>
</dbReference>
<organism evidence="3">
    <name type="scientific">Setaria italica</name>
    <name type="common">Foxtail millet</name>
    <name type="synonym">Panicum italicum</name>
    <dbReference type="NCBI Taxonomy" id="4555"/>
    <lineage>
        <taxon>Eukaryota</taxon>
        <taxon>Viridiplantae</taxon>
        <taxon>Streptophyta</taxon>
        <taxon>Embryophyta</taxon>
        <taxon>Tracheophyta</taxon>
        <taxon>Spermatophyta</taxon>
        <taxon>Magnoliopsida</taxon>
        <taxon>Liliopsida</taxon>
        <taxon>Poales</taxon>
        <taxon>Poaceae</taxon>
        <taxon>PACMAD clade</taxon>
        <taxon>Panicoideae</taxon>
        <taxon>Panicodae</taxon>
        <taxon>Paniceae</taxon>
        <taxon>Cenchrinae</taxon>
        <taxon>Setaria</taxon>
    </lineage>
</organism>
<gene>
    <name evidence="3" type="ORF">SETIT_9G260700v2</name>
</gene>
<reference evidence="3" key="2">
    <citation type="submission" date="2015-07" db="EMBL/GenBank/DDBJ databases">
        <authorList>
            <person name="Noorani M."/>
        </authorList>
    </citation>
    <scope>NUCLEOTIDE SEQUENCE</scope>
    <source>
        <strain evidence="3">Yugu1</strain>
    </source>
</reference>
<proteinExistence type="predicted"/>
<dbReference type="OrthoDB" id="1862401at2759"/>
<feature type="compositionally biased region" description="Pro residues" evidence="2">
    <location>
        <begin position="51"/>
        <end position="63"/>
    </location>
</feature>
<evidence type="ECO:0000256" key="2">
    <source>
        <dbReference type="SAM" id="MobiDB-lite"/>
    </source>
</evidence>
<dbReference type="InterPro" id="IPR051283">
    <property type="entry name" value="Sec_Metabolite_Acyltrans"/>
</dbReference>
<keyword evidence="1" id="KW-0808">Transferase</keyword>
<name>A0A368SKM7_SETIT</name>